<dbReference type="InterPro" id="IPR029044">
    <property type="entry name" value="Nucleotide-diphossugar_trans"/>
</dbReference>
<organism evidence="3 4">
    <name type="scientific">Leucobacter chromiisoli</name>
    <dbReference type="NCBI Taxonomy" id="2796471"/>
    <lineage>
        <taxon>Bacteria</taxon>
        <taxon>Bacillati</taxon>
        <taxon>Actinomycetota</taxon>
        <taxon>Actinomycetes</taxon>
        <taxon>Micrococcales</taxon>
        <taxon>Microbacteriaceae</taxon>
        <taxon>Leucobacter</taxon>
    </lineage>
</organism>
<evidence type="ECO:0000313" key="3">
    <source>
        <dbReference type="EMBL" id="MBK0417696.1"/>
    </source>
</evidence>
<gene>
    <name evidence="3" type="ORF">JD276_01415</name>
</gene>
<dbReference type="EMBL" id="JAEHOH010000001">
    <property type="protein sequence ID" value="MBK0417696.1"/>
    <property type="molecule type" value="Genomic_DNA"/>
</dbReference>
<protein>
    <submittedName>
        <fullName evidence="3">Glycosyltransferase</fullName>
    </submittedName>
</protein>
<feature type="transmembrane region" description="Helical" evidence="2">
    <location>
        <begin position="900"/>
        <end position="921"/>
    </location>
</feature>
<dbReference type="Proteomes" id="UP000608530">
    <property type="component" value="Unassembled WGS sequence"/>
</dbReference>
<proteinExistence type="predicted"/>
<dbReference type="SUPFAM" id="SSF53448">
    <property type="entry name" value="Nucleotide-diphospho-sugar transferases"/>
    <property type="match status" value="1"/>
</dbReference>
<dbReference type="Gene3D" id="3.90.550.10">
    <property type="entry name" value="Spore Coat Polysaccharide Biosynthesis Protein SpsA, Chain A"/>
    <property type="match status" value="1"/>
</dbReference>
<dbReference type="PANTHER" id="PTHR43685">
    <property type="entry name" value="GLYCOSYLTRANSFERASE"/>
    <property type="match status" value="1"/>
</dbReference>
<feature type="transmembrane region" description="Helical" evidence="2">
    <location>
        <begin position="439"/>
        <end position="458"/>
    </location>
</feature>
<feature type="transmembrane region" description="Helical" evidence="2">
    <location>
        <begin position="686"/>
        <end position="710"/>
    </location>
</feature>
<keyword evidence="2" id="KW-0472">Membrane</keyword>
<dbReference type="PANTHER" id="PTHR43685:SF3">
    <property type="entry name" value="SLR2126 PROTEIN"/>
    <property type="match status" value="1"/>
</dbReference>
<dbReference type="RefSeq" id="WP_200113012.1">
    <property type="nucleotide sequence ID" value="NZ_JAEHOH010000001.1"/>
</dbReference>
<feature type="compositionally biased region" description="Gly residues" evidence="1">
    <location>
        <begin position="1015"/>
        <end position="1030"/>
    </location>
</feature>
<feature type="transmembrane region" description="Helical" evidence="2">
    <location>
        <begin position="627"/>
        <end position="647"/>
    </location>
</feature>
<feature type="transmembrane region" description="Helical" evidence="2">
    <location>
        <begin position="492"/>
        <end position="510"/>
    </location>
</feature>
<feature type="transmembrane region" description="Helical" evidence="2">
    <location>
        <begin position="259"/>
        <end position="283"/>
    </location>
</feature>
<reference evidence="3" key="1">
    <citation type="submission" date="2020-12" db="EMBL/GenBank/DDBJ databases">
        <title>Leucobacter sp. CAS1, isolated from Chromium sludge.</title>
        <authorList>
            <person name="Xu Z."/>
        </authorList>
    </citation>
    <scope>NUCLEOTIDE SEQUENCE</scope>
    <source>
        <strain evidence="3">CSA1</strain>
    </source>
</reference>
<evidence type="ECO:0000313" key="4">
    <source>
        <dbReference type="Proteomes" id="UP000608530"/>
    </source>
</evidence>
<dbReference type="InterPro" id="IPR050834">
    <property type="entry name" value="Glycosyltransf_2"/>
</dbReference>
<feature type="transmembrane region" description="Helical" evidence="2">
    <location>
        <begin position="717"/>
        <end position="737"/>
    </location>
</feature>
<comment type="caution">
    <text evidence="3">The sequence shown here is derived from an EMBL/GenBank/DDBJ whole genome shotgun (WGS) entry which is preliminary data.</text>
</comment>
<feature type="region of interest" description="Disordered" evidence="1">
    <location>
        <begin position="922"/>
        <end position="1030"/>
    </location>
</feature>
<evidence type="ECO:0000256" key="2">
    <source>
        <dbReference type="SAM" id="Phobius"/>
    </source>
</evidence>
<dbReference type="Pfam" id="PF13641">
    <property type="entry name" value="Glyco_tranf_2_3"/>
    <property type="match status" value="1"/>
</dbReference>
<name>A0A934UTU1_9MICO</name>
<feature type="compositionally biased region" description="Gly residues" evidence="1">
    <location>
        <begin position="942"/>
        <end position="952"/>
    </location>
</feature>
<keyword evidence="4" id="KW-1185">Reference proteome</keyword>
<keyword evidence="2" id="KW-0812">Transmembrane</keyword>
<evidence type="ECO:0000256" key="1">
    <source>
        <dbReference type="SAM" id="MobiDB-lite"/>
    </source>
</evidence>
<sequence>MRTRVTAVLVAHRGGEWLDQTIAGIAAQTRRPERLLAVANGGSRDLTEQLRSAAPERIISVPDRVSFGRAVQHAVETMPRETGDTSETGSIVEEWIWLLTEDSCPEPEALERILSIVQRAPSVAIAGPKLVDWDRPERIIELGQSLTRYGSRWLLRRQELDQQQYDHMQDVLGVGPVGMLVRRDVWEQLGGFDPALPVYDDGLDLSVRARLAGYRVEVAPGSRVRFAQSGIAGPRVDRSRSVMRAAHRQGRASHLHRRIVYAPALFAFFMWLGLPLLGVARVFWSLIREQPGQMLGEFTSAMRVFFHPAAIIASRRRIRRHSSAGWAAIRPLRVDPKSVRTARMIDREAILAAQGRRAPEIHFISSGGLAVLIGAVVLAAALCWWTLAQTSLSGGALAPLSPIGELWMHTRTIDGVPADPFAWVLAVLGTLTFWNPSHAVVLLFVASIPLAALGGWIWAAQLTGSRAGRALLGLGWAISPVLLGSLDSGRLPTLILAVVLPWLLLAATRCRESWSWAGTASLLAAVALACAPVLIPAAVVLLIVGLFSSLRGVTRVLATAIAPAVLFAPKAVQLVLNGRALDLLLDPGITPDYQPGTAWHLLIGFPEFGLEGWAGILDALGLGGPPATLLVGVLLVPIALLGLLGLFTSRVPVTILNTLLGGLGMITALAASQLRLVTEGAVSVPLWTGSGLALFWIALLSLAAVGCSALRRATTPVAVTALLAAAIAVAPLGFQLATANTGLRPGAEQMPALVQAAGVSDPSLRTLVLSAEGEHAVRARLVSGTGLRLDQLRTAAKSTEPTEEDRWVADLVGGLASTTDADLTEELQERHVGFVLLTAEGDPGERAQLQSVFDQQRALTSAGQTEHGLLWRAEIADSGAAAEDTGARLAGTSLSSSTLWWAQLIVLLGIVLLALPTGEVVERPRRRKRPSRRRQRVPAAGAGSGGGIGGAGDSEVAGSDGPRSEDPGAADPGPENPGSADPDPENPGADAPGAAETLSGETDSGVDEPAPDGGAENGGIHPGNANGGTR</sequence>
<feature type="compositionally biased region" description="Basic residues" evidence="1">
    <location>
        <begin position="924"/>
        <end position="936"/>
    </location>
</feature>
<feature type="transmembrane region" description="Helical" evidence="2">
    <location>
        <begin position="363"/>
        <end position="387"/>
    </location>
</feature>
<keyword evidence="2" id="KW-1133">Transmembrane helix</keyword>
<feature type="transmembrane region" description="Helical" evidence="2">
    <location>
        <begin position="654"/>
        <end position="674"/>
    </location>
</feature>
<feature type="transmembrane region" description="Helical" evidence="2">
    <location>
        <begin position="470"/>
        <end position="486"/>
    </location>
</feature>
<dbReference type="AlphaFoldDB" id="A0A934UTU1"/>
<feature type="transmembrane region" description="Helical" evidence="2">
    <location>
        <begin position="522"/>
        <end position="547"/>
    </location>
</feature>
<accession>A0A934UTU1</accession>